<protein>
    <recommendedName>
        <fullName evidence="3">HAT C-terminal dimerisation domain-containing protein</fullName>
    </recommendedName>
</protein>
<sequence length="68" mass="8014">MQKCLVKLSNHREEGETNAFYKALLAVKLRYPQFAEAVLSCYWVPVNSVDAERFFSRYNLVVTDRRQN</sequence>
<proteinExistence type="predicted"/>
<keyword evidence="2" id="KW-1185">Reference proteome</keyword>
<dbReference type="EMBL" id="JARBHB010000001">
    <property type="protein sequence ID" value="KAJ8896363.1"/>
    <property type="molecule type" value="Genomic_DNA"/>
</dbReference>
<comment type="caution">
    <text evidence="1">The sequence shown here is derived from an EMBL/GenBank/DDBJ whole genome shotgun (WGS) entry which is preliminary data.</text>
</comment>
<organism evidence="1 2">
    <name type="scientific">Dryococelus australis</name>
    <dbReference type="NCBI Taxonomy" id="614101"/>
    <lineage>
        <taxon>Eukaryota</taxon>
        <taxon>Metazoa</taxon>
        <taxon>Ecdysozoa</taxon>
        <taxon>Arthropoda</taxon>
        <taxon>Hexapoda</taxon>
        <taxon>Insecta</taxon>
        <taxon>Pterygota</taxon>
        <taxon>Neoptera</taxon>
        <taxon>Polyneoptera</taxon>
        <taxon>Phasmatodea</taxon>
        <taxon>Verophasmatodea</taxon>
        <taxon>Anareolatae</taxon>
        <taxon>Phasmatidae</taxon>
        <taxon>Eurycanthinae</taxon>
        <taxon>Dryococelus</taxon>
    </lineage>
</organism>
<evidence type="ECO:0000313" key="2">
    <source>
        <dbReference type="Proteomes" id="UP001159363"/>
    </source>
</evidence>
<reference evidence="1 2" key="1">
    <citation type="submission" date="2023-02" db="EMBL/GenBank/DDBJ databases">
        <title>LHISI_Scaffold_Assembly.</title>
        <authorList>
            <person name="Stuart O.P."/>
            <person name="Cleave R."/>
            <person name="Magrath M.J.L."/>
            <person name="Mikheyev A.S."/>
        </authorList>
    </citation>
    <scope>NUCLEOTIDE SEQUENCE [LARGE SCALE GENOMIC DNA]</scope>
    <source>
        <strain evidence="1">Daus_M_001</strain>
        <tissue evidence="1">Leg muscle</tissue>
    </source>
</reference>
<evidence type="ECO:0000313" key="1">
    <source>
        <dbReference type="EMBL" id="KAJ8896363.1"/>
    </source>
</evidence>
<accession>A0ABQ9IKK9</accession>
<dbReference type="Proteomes" id="UP001159363">
    <property type="component" value="Chromosome 1"/>
</dbReference>
<evidence type="ECO:0008006" key="3">
    <source>
        <dbReference type="Google" id="ProtNLM"/>
    </source>
</evidence>
<name>A0ABQ9IKK9_9NEOP</name>
<gene>
    <name evidence="1" type="ORF">PR048_001707</name>
</gene>